<dbReference type="EMBL" id="VRSV01000001">
    <property type="protein sequence ID" value="TXK12966.1"/>
    <property type="molecule type" value="Genomic_DNA"/>
</dbReference>
<feature type="transmembrane region" description="Helical" evidence="1">
    <location>
        <begin position="168"/>
        <end position="185"/>
    </location>
</feature>
<organism evidence="2 3">
    <name type="scientific">Microbacterium hatanonis</name>
    <dbReference type="NCBI Taxonomy" id="404366"/>
    <lineage>
        <taxon>Bacteria</taxon>
        <taxon>Bacillati</taxon>
        <taxon>Actinomycetota</taxon>
        <taxon>Actinomycetes</taxon>
        <taxon>Micrococcales</taxon>
        <taxon>Microbacteriaceae</taxon>
        <taxon>Microbacterium</taxon>
    </lineage>
</organism>
<gene>
    <name evidence="2" type="ORF">FVP77_05850</name>
</gene>
<dbReference type="AlphaFoldDB" id="A0A5C8I2F2"/>
<reference evidence="2 3" key="1">
    <citation type="submission" date="2019-08" db="EMBL/GenBank/DDBJ databases">
        <authorList>
            <person name="Dong K."/>
        </authorList>
    </citation>
    <scope>NUCLEOTIDE SEQUENCE [LARGE SCALE GENOMIC DNA]</scope>
    <source>
        <strain evidence="2 3">JCM14558</strain>
    </source>
</reference>
<dbReference type="OrthoDB" id="3225559at2"/>
<keyword evidence="1" id="KW-1133">Transmembrane helix</keyword>
<keyword evidence="3" id="KW-1185">Reference proteome</keyword>
<feature type="transmembrane region" description="Helical" evidence="1">
    <location>
        <begin position="335"/>
        <end position="353"/>
    </location>
</feature>
<dbReference type="Proteomes" id="UP000321034">
    <property type="component" value="Unassembled WGS sequence"/>
</dbReference>
<feature type="transmembrane region" description="Helical" evidence="1">
    <location>
        <begin position="101"/>
        <end position="125"/>
    </location>
</feature>
<feature type="transmembrane region" description="Helical" evidence="1">
    <location>
        <begin position="274"/>
        <end position="298"/>
    </location>
</feature>
<evidence type="ECO:0000256" key="1">
    <source>
        <dbReference type="SAM" id="Phobius"/>
    </source>
</evidence>
<evidence type="ECO:0000313" key="2">
    <source>
        <dbReference type="EMBL" id="TXK12966.1"/>
    </source>
</evidence>
<evidence type="ECO:0008006" key="4">
    <source>
        <dbReference type="Google" id="ProtNLM"/>
    </source>
</evidence>
<protein>
    <recommendedName>
        <fullName evidence="4">DUF998 domain-containing protein</fullName>
    </recommendedName>
</protein>
<feature type="transmembrane region" description="Helical" evidence="1">
    <location>
        <begin position="305"/>
        <end position="329"/>
    </location>
</feature>
<dbReference type="RefSeq" id="WP_147893660.1">
    <property type="nucleotide sequence ID" value="NZ_BAAANR010000001.1"/>
</dbReference>
<feature type="transmembrane region" description="Helical" evidence="1">
    <location>
        <begin position="58"/>
        <end position="80"/>
    </location>
</feature>
<feature type="transmembrane region" description="Helical" evidence="1">
    <location>
        <begin position="25"/>
        <end position="46"/>
    </location>
</feature>
<feature type="transmembrane region" description="Helical" evidence="1">
    <location>
        <begin position="249"/>
        <end position="268"/>
    </location>
</feature>
<keyword evidence="1" id="KW-0472">Membrane</keyword>
<accession>A0A5C8I2F2</accession>
<feature type="transmembrane region" description="Helical" evidence="1">
    <location>
        <begin position="137"/>
        <end position="156"/>
    </location>
</feature>
<evidence type="ECO:0000313" key="3">
    <source>
        <dbReference type="Proteomes" id="UP000321034"/>
    </source>
</evidence>
<keyword evidence="1" id="KW-0812">Transmembrane</keyword>
<name>A0A5C8I2F2_9MICO</name>
<feature type="transmembrane region" description="Helical" evidence="1">
    <location>
        <begin position="205"/>
        <end position="228"/>
    </location>
</feature>
<sequence length="371" mass="39418">MSPAAPVSRAAPDVAVAPRRAESEAAVAAFAIGALGAVYGLILAIVEPGELLADGATSFALWAAVASGVGAALAAALGYWRSRSLPGQLWRRSLPTWKLTANTLSVVIVHTVLAFIETYVIYRLIGLGFIGLPVGPIWSIVMMAVTVGLTAHLVYLSVSRMDTQRMSSLLRTFIAFGVFTAMIIAPEPDWWKVHFSHLGTFHGELSSVFFNGTLIAGGFLVTTFAVYIAHDMTALVADGVLASPRSPRIVSALFVVMGAAFAGVGLVAVDVNRLWHDVAALALAAMFLGMLIAGPWLLRGLPRTYFVWSWTILAAVVVSGLTFAFGAFSLTGVEIVVFVLIFGWISLFIRYLGVAGQSAPPEVTPRSPRRS</sequence>
<proteinExistence type="predicted"/>
<comment type="caution">
    <text evidence="2">The sequence shown here is derived from an EMBL/GenBank/DDBJ whole genome shotgun (WGS) entry which is preliminary data.</text>
</comment>